<evidence type="ECO:0000256" key="1">
    <source>
        <dbReference type="ARBA" id="ARBA00022460"/>
    </source>
</evidence>
<dbReference type="PROSITE" id="PS00233">
    <property type="entry name" value="CHIT_BIND_RR_1"/>
    <property type="match status" value="1"/>
</dbReference>
<dbReference type="FunCoup" id="B4LLT3">
    <property type="interactions" value="32"/>
</dbReference>
<accession>B4LLT3</accession>
<dbReference type="OMA" id="IACEGQP"/>
<dbReference type="InParanoid" id="B4LLT3"/>
<keyword evidence="3" id="KW-0732">Signal</keyword>
<protein>
    <submittedName>
        <fullName evidence="4">Uncharacterized protein</fullName>
    </submittedName>
</protein>
<dbReference type="PROSITE" id="PS51155">
    <property type="entry name" value="CHIT_BIND_RR_2"/>
    <property type="match status" value="1"/>
</dbReference>
<dbReference type="EMBL" id="CH940648">
    <property type="protein sequence ID" value="EDW61956.1"/>
    <property type="molecule type" value="Genomic_DNA"/>
</dbReference>
<feature type="chain" id="PRO_5002813598" evidence="3">
    <location>
        <begin position="22"/>
        <end position="164"/>
    </location>
</feature>
<evidence type="ECO:0000256" key="3">
    <source>
        <dbReference type="SAM" id="SignalP"/>
    </source>
</evidence>
<dbReference type="PRINTS" id="PR00947">
    <property type="entry name" value="CUTICLE"/>
</dbReference>
<evidence type="ECO:0000313" key="4">
    <source>
        <dbReference type="EMBL" id="EDW61956.1"/>
    </source>
</evidence>
<keyword evidence="1 2" id="KW-0193">Cuticle</keyword>
<name>B4LLT3_DROVI</name>
<dbReference type="AlphaFoldDB" id="B4LLT3"/>
<reference evidence="4 5" key="1">
    <citation type="journal article" date="2007" name="Nature">
        <title>Evolution of genes and genomes on the Drosophila phylogeny.</title>
        <authorList>
            <consortium name="Drosophila 12 Genomes Consortium"/>
            <person name="Clark A.G."/>
            <person name="Eisen M.B."/>
            <person name="Smith D.R."/>
            <person name="Bergman C.M."/>
            <person name="Oliver B."/>
            <person name="Markow T.A."/>
            <person name="Kaufman T.C."/>
            <person name="Kellis M."/>
            <person name="Gelbart W."/>
            <person name="Iyer V.N."/>
            <person name="Pollard D.A."/>
            <person name="Sackton T.B."/>
            <person name="Larracuente A.M."/>
            <person name="Singh N.D."/>
            <person name="Abad J.P."/>
            <person name="Abt D.N."/>
            <person name="Adryan B."/>
            <person name="Aguade M."/>
            <person name="Akashi H."/>
            <person name="Anderson W.W."/>
            <person name="Aquadro C.F."/>
            <person name="Ardell D.H."/>
            <person name="Arguello R."/>
            <person name="Artieri C.G."/>
            <person name="Barbash D.A."/>
            <person name="Barker D."/>
            <person name="Barsanti P."/>
            <person name="Batterham P."/>
            <person name="Batzoglou S."/>
            <person name="Begun D."/>
            <person name="Bhutkar A."/>
            <person name="Blanco E."/>
            <person name="Bosak S.A."/>
            <person name="Bradley R.K."/>
            <person name="Brand A.D."/>
            <person name="Brent M.R."/>
            <person name="Brooks A.N."/>
            <person name="Brown R.H."/>
            <person name="Butlin R.K."/>
            <person name="Caggese C."/>
            <person name="Calvi B.R."/>
            <person name="Bernardo de Carvalho A."/>
            <person name="Caspi A."/>
            <person name="Castrezana S."/>
            <person name="Celniker S.E."/>
            <person name="Chang J.L."/>
            <person name="Chapple C."/>
            <person name="Chatterji S."/>
            <person name="Chinwalla A."/>
            <person name="Civetta A."/>
            <person name="Clifton S.W."/>
            <person name="Comeron J.M."/>
            <person name="Costello J.C."/>
            <person name="Coyne J.A."/>
            <person name="Daub J."/>
            <person name="David R.G."/>
            <person name="Delcher A.L."/>
            <person name="Delehaunty K."/>
            <person name="Do C.B."/>
            <person name="Ebling H."/>
            <person name="Edwards K."/>
            <person name="Eickbush T."/>
            <person name="Evans J.D."/>
            <person name="Filipski A."/>
            <person name="Findeiss S."/>
            <person name="Freyhult E."/>
            <person name="Fulton L."/>
            <person name="Fulton R."/>
            <person name="Garcia A.C."/>
            <person name="Gardiner A."/>
            <person name="Garfield D.A."/>
            <person name="Garvin B.E."/>
            <person name="Gibson G."/>
            <person name="Gilbert D."/>
            <person name="Gnerre S."/>
            <person name="Godfrey J."/>
            <person name="Good R."/>
            <person name="Gotea V."/>
            <person name="Gravely B."/>
            <person name="Greenberg A.J."/>
            <person name="Griffiths-Jones S."/>
            <person name="Gross S."/>
            <person name="Guigo R."/>
            <person name="Gustafson E.A."/>
            <person name="Haerty W."/>
            <person name="Hahn M.W."/>
            <person name="Halligan D.L."/>
            <person name="Halpern A.L."/>
            <person name="Halter G.M."/>
            <person name="Han M.V."/>
            <person name="Heger A."/>
            <person name="Hillier L."/>
            <person name="Hinrichs A.S."/>
            <person name="Holmes I."/>
            <person name="Hoskins R.A."/>
            <person name="Hubisz M.J."/>
            <person name="Hultmark D."/>
            <person name="Huntley M.A."/>
            <person name="Jaffe D.B."/>
            <person name="Jagadeeshan S."/>
            <person name="Jeck W.R."/>
            <person name="Johnson J."/>
            <person name="Jones C.D."/>
            <person name="Jordan W.C."/>
            <person name="Karpen G.H."/>
            <person name="Kataoka E."/>
            <person name="Keightley P.D."/>
            <person name="Kheradpour P."/>
            <person name="Kirkness E.F."/>
            <person name="Koerich L.B."/>
            <person name="Kristiansen K."/>
            <person name="Kudrna D."/>
            <person name="Kulathinal R.J."/>
            <person name="Kumar S."/>
            <person name="Kwok R."/>
            <person name="Lander E."/>
            <person name="Langley C.H."/>
            <person name="Lapoint R."/>
            <person name="Lazzaro B.P."/>
            <person name="Lee S.J."/>
            <person name="Levesque L."/>
            <person name="Li R."/>
            <person name="Lin C.F."/>
            <person name="Lin M.F."/>
            <person name="Lindblad-Toh K."/>
            <person name="Llopart A."/>
            <person name="Long M."/>
            <person name="Low L."/>
            <person name="Lozovsky E."/>
            <person name="Lu J."/>
            <person name="Luo M."/>
            <person name="Machado C.A."/>
            <person name="Makalowski W."/>
            <person name="Marzo M."/>
            <person name="Matsuda M."/>
            <person name="Matzkin L."/>
            <person name="McAllister B."/>
            <person name="McBride C.S."/>
            <person name="McKernan B."/>
            <person name="McKernan K."/>
            <person name="Mendez-Lago M."/>
            <person name="Minx P."/>
            <person name="Mollenhauer M.U."/>
            <person name="Montooth K."/>
            <person name="Mount S.M."/>
            <person name="Mu X."/>
            <person name="Myers E."/>
            <person name="Negre B."/>
            <person name="Newfeld S."/>
            <person name="Nielsen R."/>
            <person name="Noor M.A."/>
            <person name="O'Grady P."/>
            <person name="Pachter L."/>
            <person name="Papaceit M."/>
            <person name="Parisi M.J."/>
            <person name="Parisi M."/>
            <person name="Parts L."/>
            <person name="Pedersen J.S."/>
            <person name="Pesole G."/>
            <person name="Phillippy A.M."/>
            <person name="Ponting C.P."/>
            <person name="Pop M."/>
            <person name="Porcelli D."/>
            <person name="Powell J.R."/>
            <person name="Prohaska S."/>
            <person name="Pruitt K."/>
            <person name="Puig M."/>
            <person name="Quesneville H."/>
            <person name="Ram K.R."/>
            <person name="Rand D."/>
            <person name="Rasmussen M.D."/>
            <person name="Reed L.K."/>
            <person name="Reenan R."/>
            <person name="Reily A."/>
            <person name="Remington K.A."/>
            <person name="Rieger T.T."/>
            <person name="Ritchie M.G."/>
            <person name="Robin C."/>
            <person name="Rogers Y.H."/>
            <person name="Rohde C."/>
            <person name="Rozas J."/>
            <person name="Rubenfield M.J."/>
            <person name="Ruiz A."/>
            <person name="Russo S."/>
            <person name="Salzberg S.L."/>
            <person name="Sanchez-Gracia A."/>
            <person name="Saranga D.J."/>
            <person name="Sato H."/>
            <person name="Schaeffer S.W."/>
            <person name="Schatz M.C."/>
            <person name="Schlenke T."/>
            <person name="Schwartz R."/>
            <person name="Segarra C."/>
            <person name="Singh R.S."/>
            <person name="Sirot L."/>
            <person name="Sirota M."/>
            <person name="Sisneros N.B."/>
            <person name="Smith C.D."/>
            <person name="Smith T.F."/>
            <person name="Spieth J."/>
            <person name="Stage D.E."/>
            <person name="Stark A."/>
            <person name="Stephan W."/>
            <person name="Strausberg R.L."/>
            <person name="Strempel S."/>
            <person name="Sturgill D."/>
            <person name="Sutton G."/>
            <person name="Sutton G.G."/>
            <person name="Tao W."/>
            <person name="Teichmann S."/>
            <person name="Tobari Y.N."/>
            <person name="Tomimura Y."/>
            <person name="Tsolas J.M."/>
            <person name="Valente V.L."/>
            <person name="Venter E."/>
            <person name="Venter J.C."/>
            <person name="Vicario S."/>
            <person name="Vieira F.G."/>
            <person name="Vilella A.J."/>
            <person name="Villasante A."/>
            <person name="Walenz B."/>
            <person name="Wang J."/>
            <person name="Wasserman M."/>
            <person name="Watts T."/>
            <person name="Wilson D."/>
            <person name="Wilson R.K."/>
            <person name="Wing R.A."/>
            <person name="Wolfner M.F."/>
            <person name="Wong A."/>
            <person name="Wong G.K."/>
            <person name="Wu C.I."/>
            <person name="Wu G."/>
            <person name="Yamamoto D."/>
            <person name="Yang H.P."/>
            <person name="Yang S.P."/>
            <person name="Yorke J.A."/>
            <person name="Yoshida K."/>
            <person name="Zdobnov E."/>
            <person name="Zhang P."/>
            <person name="Zhang Y."/>
            <person name="Zimin A.V."/>
            <person name="Baldwin J."/>
            <person name="Abdouelleil A."/>
            <person name="Abdulkadir J."/>
            <person name="Abebe A."/>
            <person name="Abera B."/>
            <person name="Abreu J."/>
            <person name="Acer S.C."/>
            <person name="Aftuck L."/>
            <person name="Alexander A."/>
            <person name="An P."/>
            <person name="Anderson E."/>
            <person name="Anderson S."/>
            <person name="Arachi H."/>
            <person name="Azer M."/>
            <person name="Bachantsang P."/>
            <person name="Barry A."/>
            <person name="Bayul T."/>
            <person name="Berlin A."/>
            <person name="Bessette D."/>
            <person name="Bloom T."/>
            <person name="Blye J."/>
            <person name="Boguslavskiy L."/>
            <person name="Bonnet C."/>
            <person name="Boukhgalter B."/>
            <person name="Bourzgui I."/>
            <person name="Brown A."/>
            <person name="Cahill P."/>
            <person name="Channer S."/>
            <person name="Cheshatsang Y."/>
            <person name="Chuda L."/>
            <person name="Citroen M."/>
            <person name="Collymore A."/>
            <person name="Cooke P."/>
            <person name="Costello M."/>
            <person name="D'Aco K."/>
            <person name="Daza R."/>
            <person name="De Haan G."/>
            <person name="DeGray S."/>
            <person name="DeMaso C."/>
            <person name="Dhargay N."/>
            <person name="Dooley K."/>
            <person name="Dooley E."/>
            <person name="Doricent M."/>
            <person name="Dorje P."/>
            <person name="Dorjee K."/>
            <person name="Dupes A."/>
            <person name="Elong R."/>
            <person name="Falk J."/>
            <person name="Farina A."/>
            <person name="Faro S."/>
            <person name="Ferguson D."/>
            <person name="Fisher S."/>
            <person name="Foley C.D."/>
            <person name="Franke A."/>
            <person name="Friedrich D."/>
            <person name="Gadbois L."/>
            <person name="Gearin G."/>
            <person name="Gearin C.R."/>
            <person name="Giannoukos G."/>
            <person name="Goode T."/>
            <person name="Graham J."/>
            <person name="Grandbois E."/>
            <person name="Grewal S."/>
            <person name="Gyaltsen K."/>
            <person name="Hafez N."/>
            <person name="Hagos B."/>
            <person name="Hall J."/>
            <person name="Henson C."/>
            <person name="Hollinger A."/>
            <person name="Honan T."/>
            <person name="Huard M.D."/>
            <person name="Hughes L."/>
            <person name="Hurhula B."/>
            <person name="Husby M.E."/>
            <person name="Kamat A."/>
            <person name="Kanga B."/>
            <person name="Kashin S."/>
            <person name="Khazanovich D."/>
            <person name="Kisner P."/>
            <person name="Lance K."/>
            <person name="Lara M."/>
            <person name="Lee W."/>
            <person name="Lennon N."/>
            <person name="Letendre F."/>
            <person name="LeVine R."/>
            <person name="Lipovsky A."/>
            <person name="Liu X."/>
            <person name="Liu J."/>
            <person name="Liu S."/>
            <person name="Lokyitsang T."/>
            <person name="Lokyitsang Y."/>
            <person name="Lubonja R."/>
            <person name="Lui A."/>
            <person name="MacDonald P."/>
            <person name="Magnisalis V."/>
            <person name="Maru K."/>
            <person name="Matthews C."/>
            <person name="McCusker W."/>
            <person name="McDonough S."/>
            <person name="Mehta T."/>
            <person name="Meldrim J."/>
            <person name="Meneus L."/>
            <person name="Mihai O."/>
            <person name="Mihalev A."/>
            <person name="Mihova T."/>
            <person name="Mittelman R."/>
            <person name="Mlenga V."/>
            <person name="Montmayeur A."/>
            <person name="Mulrain L."/>
            <person name="Navidi A."/>
            <person name="Naylor J."/>
            <person name="Negash T."/>
            <person name="Nguyen T."/>
            <person name="Nguyen N."/>
            <person name="Nicol R."/>
            <person name="Norbu C."/>
            <person name="Norbu N."/>
            <person name="Novod N."/>
            <person name="O'Neill B."/>
            <person name="Osman S."/>
            <person name="Markiewicz E."/>
            <person name="Oyono O.L."/>
            <person name="Patti C."/>
            <person name="Phunkhang P."/>
            <person name="Pierre F."/>
            <person name="Priest M."/>
            <person name="Raghuraman S."/>
            <person name="Rege F."/>
            <person name="Reyes R."/>
            <person name="Rise C."/>
            <person name="Rogov P."/>
            <person name="Ross K."/>
            <person name="Ryan E."/>
            <person name="Settipalli S."/>
            <person name="Shea T."/>
            <person name="Sherpa N."/>
            <person name="Shi L."/>
            <person name="Shih D."/>
            <person name="Sparrow T."/>
            <person name="Spaulding J."/>
            <person name="Stalker J."/>
            <person name="Stange-Thomann N."/>
            <person name="Stavropoulos S."/>
            <person name="Stone C."/>
            <person name="Strader C."/>
            <person name="Tesfaye S."/>
            <person name="Thomson T."/>
            <person name="Thoulutsang Y."/>
            <person name="Thoulutsang D."/>
            <person name="Topham K."/>
            <person name="Topping I."/>
            <person name="Tsamla T."/>
            <person name="Vassiliev H."/>
            <person name="Vo A."/>
            <person name="Wangchuk T."/>
            <person name="Wangdi T."/>
            <person name="Weiand M."/>
            <person name="Wilkinson J."/>
            <person name="Wilson A."/>
            <person name="Yadav S."/>
            <person name="Young G."/>
            <person name="Yu Q."/>
            <person name="Zembek L."/>
            <person name="Zhong D."/>
            <person name="Zimmer A."/>
            <person name="Zwirko Z."/>
            <person name="Jaffe D.B."/>
            <person name="Alvarez P."/>
            <person name="Brockman W."/>
            <person name="Butler J."/>
            <person name="Chin C."/>
            <person name="Gnerre S."/>
            <person name="Grabherr M."/>
            <person name="Kleber M."/>
            <person name="Mauceli E."/>
            <person name="MacCallum I."/>
        </authorList>
    </citation>
    <scope>NUCLEOTIDE SEQUENCE [LARGE SCALE GENOMIC DNA]</scope>
    <source>
        <strain evidence="5">Tucson 15010-1051.87</strain>
    </source>
</reference>
<dbReference type="HOGENOM" id="CLU_1604481_0_0_1"/>
<dbReference type="InterPro" id="IPR000618">
    <property type="entry name" value="Insect_cuticle"/>
</dbReference>
<dbReference type="OrthoDB" id="6515429at2759"/>
<sequence>MSLKMSSCFLLLALCVAICNAQRVYSPYRNNPYYRDLYFRNRDLYNQRRYYDNFYKKYNPNIANALARTVEQSNEPNYGQGSYTYSYETENGIHGEERGAPVYIDNGRQQVSGAYSYISPEGIRVGVRYVADANGFRPVITYDGPNAANYANQQPPANVVYTRQ</sequence>
<dbReference type="Proteomes" id="UP000008792">
    <property type="component" value="Unassembled WGS sequence"/>
</dbReference>
<dbReference type="eggNOG" id="ENOG502T8GY">
    <property type="taxonomic scope" value="Eukaryota"/>
</dbReference>
<gene>
    <name evidence="4" type="primary">Dvir\GJ22335</name>
    <name evidence="4" type="ORF">Dvir_GJ22335</name>
</gene>
<feature type="signal peptide" evidence="3">
    <location>
        <begin position="1"/>
        <end position="21"/>
    </location>
</feature>
<dbReference type="InterPro" id="IPR031311">
    <property type="entry name" value="CHIT_BIND_RR_consensus"/>
</dbReference>
<keyword evidence="5" id="KW-1185">Reference proteome</keyword>
<evidence type="ECO:0000256" key="2">
    <source>
        <dbReference type="PROSITE-ProRule" id="PRU00497"/>
    </source>
</evidence>
<dbReference type="GO" id="GO:0062129">
    <property type="term" value="C:chitin-based extracellular matrix"/>
    <property type="evidence" value="ECO:0007669"/>
    <property type="project" value="TreeGrafter"/>
</dbReference>
<dbReference type="STRING" id="7244.B4LLT3"/>
<dbReference type="PANTHER" id="PTHR10380">
    <property type="entry name" value="CUTICLE PROTEIN"/>
    <property type="match status" value="1"/>
</dbReference>
<proteinExistence type="predicted"/>
<dbReference type="InterPro" id="IPR050468">
    <property type="entry name" value="Cuticle_Struct_Prot"/>
</dbReference>
<dbReference type="Pfam" id="PF00379">
    <property type="entry name" value="Chitin_bind_4"/>
    <property type="match status" value="1"/>
</dbReference>
<organism evidence="4 5">
    <name type="scientific">Drosophila virilis</name>
    <name type="common">Fruit fly</name>
    <dbReference type="NCBI Taxonomy" id="7244"/>
    <lineage>
        <taxon>Eukaryota</taxon>
        <taxon>Metazoa</taxon>
        <taxon>Ecdysozoa</taxon>
        <taxon>Arthropoda</taxon>
        <taxon>Hexapoda</taxon>
        <taxon>Insecta</taxon>
        <taxon>Pterygota</taxon>
        <taxon>Neoptera</taxon>
        <taxon>Endopterygota</taxon>
        <taxon>Diptera</taxon>
        <taxon>Brachycera</taxon>
        <taxon>Muscomorpha</taxon>
        <taxon>Ephydroidea</taxon>
        <taxon>Drosophilidae</taxon>
        <taxon>Drosophila</taxon>
    </lineage>
</organism>
<dbReference type="PhylomeDB" id="B4LLT3"/>
<dbReference type="GO" id="GO:0008010">
    <property type="term" value="F:structural constituent of chitin-based larval cuticle"/>
    <property type="evidence" value="ECO:0007669"/>
    <property type="project" value="TreeGrafter"/>
</dbReference>
<dbReference type="PANTHER" id="PTHR10380:SF218">
    <property type="entry name" value="ADULT CUTICLE PROTEIN 65AA-RELATED"/>
    <property type="match status" value="1"/>
</dbReference>
<evidence type="ECO:0000313" key="5">
    <source>
        <dbReference type="Proteomes" id="UP000008792"/>
    </source>
</evidence>